<dbReference type="PROSITE" id="PS52029">
    <property type="entry name" value="LD_TPASE"/>
    <property type="match status" value="1"/>
</dbReference>
<dbReference type="RefSeq" id="WP_215719314.1">
    <property type="nucleotide sequence ID" value="NZ_JBBNIN010000009.1"/>
</dbReference>
<comment type="caution">
    <text evidence="9">The sequence shown here is derived from an EMBL/GenBank/DDBJ whole genome shotgun (WGS) entry which is preliminary data.</text>
</comment>
<reference evidence="9 10" key="1">
    <citation type="submission" date="2024-04" db="EMBL/GenBank/DDBJ databases">
        <title>Human intestinal bacterial collection.</title>
        <authorList>
            <person name="Pauvert C."/>
            <person name="Hitch T.C.A."/>
            <person name="Clavel T."/>
        </authorList>
    </citation>
    <scope>NUCLEOTIDE SEQUENCE [LARGE SCALE GENOMIC DNA]</scope>
    <source>
        <strain evidence="9 10">CLA-AA-H249</strain>
    </source>
</reference>
<evidence type="ECO:0000313" key="9">
    <source>
        <dbReference type="EMBL" id="MEQ2711050.1"/>
    </source>
</evidence>
<keyword evidence="7" id="KW-0472">Membrane</keyword>
<evidence type="ECO:0000256" key="7">
    <source>
        <dbReference type="SAM" id="Phobius"/>
    </source>
</evidence>
<keyword evidence="10" id="KW-1185">Reference proteome</keyword>
<dbReference type="Pfam" id="PF12229">
    <property type="entry name" value="PG_binding_4"/>
    <property type="match status" value="1"/>
</dbReference>
<evidence type="ECO:0000313" key="10">
    <source>
        <dbReference type="Proteomes" id="UP001482154"/>
    </source>
</evidence>
<keyword evidence="7" id="KW-0812">Transmembrane</keyword>
<dbReference type="InterPro" id="IPR050979">
    <property type="entry name" value="LD-transpeptidase"/>
</dbReference>
<dbReference type="SUPFAM" id="SSF141523">
    <property type="entry name" value="L,D-transpeptidase catalytic domain-like"/>
    <property type="match status" value="1"/>
</dbReference>
<dbReference type="InterPro" id="IPR005490">
    <property type="entry name" value="LD_TPept_cat_dom"/>
</dbReference>
<dbReference type="Gene3D" id="2.40.440.10">
    <property type="entry name" value="L,D-transpeptidase catalytic domain-like"/>
    <property type="match status" value="1"/>
</dbReference>
<dbReference type="PANTHER" id="PTHR30582">
    <property type="entry name" value="L,D-TRANSPEPTIDASE"/>
    <property type="match status" value="1"/>
</dbReference>
<keyword evidence="5 6" id="KW-0961">Cell wall biogenesis/degradation</keyword>
<evidence type="ECO:0000256" key="4">
    <source>
        <dbReference type="ARBA" id="ARBA00022984"/>
    </source>
</evidence>
<organism evidence="9 10">
    <name type="scientific">Anaerostipes amylophilus</name>
    <dbReference type="NCBI Taxonomy" id="2981779"/>
    <lineage>
        <taxon>Bacteria</taxon>
        <taxon>Bacillati</taxon>
        <taxon>Bacillota</taxon>
        <taxon>Clostridia</taxon>
        <taxon>Lachnospirales</taxon>
        <taxon>Lachnospiraceae</taxon>
        <taxon>Anaerostipes</taxon>
    </lineage>
</organism>
<dbReference type="Proteomes" id="UP001482154">
    <property type="component" value="Unassembled WGS sequence"/>
</dbReference>
<name>A0ABV1IVN9_9FIRM</name>
<dbReference type="EMBL" id="JBBNIN010000009">
    <property type="protein sequence ID" value="MEQ2711050.1"/>
    <property type="molecule type" value="Genomic_DNA"/>
</dbReference>
<accession>A0ABV1IVN9</accession>
<feature type="transmembrane region" description="Helical" evidence="7">
    <location>
        <begin position="12"/>
        <end position="30"/>
    </location>
</feature>
<evidence type="ECO:0000256" key="6">
    <source>
        <dbReference type="PROSITE-ProRule" id="PRU01373"/>
    </source>
</evidence>
<dbReference type="CDD" id="cd16913">
    <property type="entry name" value="YkuD_like"/>
    <property type="match status" value="1"/>
</dbReference>
<protein>
    <submittedName>
        <fullName evidence="9">L,D-transpeptidase family protein</fullName>
    </submittedName>
</protein>
<dbReference type="Pfam" id="PF03734">
    <property type="entry name" value="YkuD"/>
    <property type="match status" value="1"/>
</dbReference>
<keyword evidence="3 6" id="KW-0133">Cell shape</keyword>
<dbReference type="Gene3D" id="3.10.20.800">
    <property type="match status" value="1"/>
</dbReference>
<dbReference type="PANTHER" id="PTHR30582:SF33">
    <property type="entry name" value="EXPORTED PROTEIN"/>
    <property type="match status" value="1"/>
</dbReference>
<feature type="domain" description="L,D-TPase catalytic" evidence="8">
    <location>
        <begin position="341"/>
        <end position="460"/>
    </location>
</feature>
<dbReference type="InterPro" id="IPR038054">
    <property type="entry name" value="LD_TPept-like_central_sf"/>
</dbReference>
<keyword evidence="7" id="KW-1133">Transmembrane helix</keyword>
<feature type="active site" description="Proton donor/acceptor" evidence="6">
    <location>
        <position position="415"/>
    </location>
</feature>
<evidence type="ECO:0000256" key="3">
    <source>
        <dbReference type="ARBA" id="ARBA00022960"/>
    </source>
</evidence>
<feature type="active site" description="Nucleophile" evidence="6">
    <location>
        <position position="436"/>
    </location>
</feature>
<dbReference type="SUPFAM" id="SSF143985">
    <property type="entry name" value="L,D-transpeptidase pre-catalytic domain-like"/>
    <property type="match status" value="1"/>
</dbReference>
<keyword evidence="4 6" id="KW-0573">Peptidoglycan synthesis</keyword>
<evidence type="ECO:0000259" key="8">
    <source>
        <dbReference type="PROSITE" id="PS52029"/>
    </source>
</evidence>
<sequence length="461" mass="52392">MENKKLTWKHYLGIAVVAVLVIYFVIGFYFSKKFFWGTKINGMNVAGKTVDEVVEIFNKNASDYSLTIRERKGKTETLTSDQVKTKFEGADEIKQIKEDQGSFGWIKGLFGTEHYDNVTMYSYDTKSFNKAYKKLGAFNSKKMIKTANAKPVYKDGKFIIQKEEEGTELKEDIAAKKIGQAVKDGIPSISLDKENCYNNPEYTSKSDKLVSLTKEMNKKLKGSITYKFGKQVVVLDKNTYSSWLKTKKDYSGYKVDKNAMENWLLKFMYKYNTQYGWHKFKTHDGRTKKIYGGPYGWRISKDKEMASVKKMLKEGTTETREPYWREKAKVYDGVNGDIGDTYVEVDMGAQTVYYYKKGKLKFATACVTGKLTADRKTPECVAYILYKQPSATLSGQGYSSDVKYWMPFIGNVGFHSAPWRGSFGGSEYVSNGSHGCVNLPTSSAATLYKLVSQGDPVVTYY</sequence>
<comment type="pathway">
    <text evidence="1 6">Cell wall biogenesis; peptidoglycan biosynthesis.</text>
</comment>
<evidence type="ECO:0000256" key="1">
    <source>
        <dbReference type="ARBA" id="ARBA00004752"/>
    </source>
</evidence>
<evidence type="ECO:0000256" key="5">
    <source>
        <dbReference type="ARBA" id="ARBA00023316"/>
    </source>
</evidence>
<proteinExistence type="predicted"/>
<evidence type="ECO:0000256" key="2">
    <source>
        <dbReference type="ARBA" id="ARBA00022679"/>
    </source>
</evidence>
<dbReference type="InterPro" id="IPR038063">
    <property type="entry name" value="Transpep_catalytic_dom"/>
</dbReference>
<keyword evidence="2" id="KW-0808">Transferase</keyword>
<dbReference type="InterPro" id="IPR022029">
    <property type="entry name" value="YoaR-like_PG-bd"/>
</dbReference>
<gene>
    <name evidence="9" type="ORF">AAAU51_07685</name>
</gene>